<evidence type="ECO:0000313" key="3">
    <source>
        <dbReference type="Proteomes" id="UP000004913"/>
    </source>
</evidence>
<evidence type="ECO:0000256" key="1">
    <source>
        <dbReference type="SAM" id="Phobius"/>
    </source>
</evidence>
<sequence>MKYRNMRGEKKKCLNCGNEVTDNYCGICGQSVHTSRITLLHLVEELQYGLLHINKGLLYTVKELLVRPGNTMKNYLAGKRVKYMKPFLFLIVWGLIYSIVFHFFRFFPMKEMNNPGNEVLGYIPLYDLYSAHYSLAVLVTLPFFALSTYFLFYKSGYNYTEHLVIFSYINGAKTVILLLFYPLICFTKSAEIYHIVHILASIYVIWGLSQFFKSSSWLKVVGKVLLSFVFTYILLVIIITVVFEVFKFYNIQL</sequence>
<dbReference type="RefSeq" id="WP_006800291.1">
    <property type="nucleotide sequence ID" value="NZ_GL891985.1"/>
</dbReference>
<dbReference type="InterPro" id="IPR022134">
    <property type="entry name" value="DUF3667"/>
</dbReference>
<dbReference type="Pfam" id="PF12412">
    <property type="entry name" value="DUF3667"/>
    <property type="match status" value="1"/>
</dbReference>
<comment type="caution">
    <text evidence="2">The sequence shown here is derived from an EMBL/GenBank/DDBJ whole genome shotgun (WGS) entry which is preliminary data.</text>
</comment>
<keyword evidence="3" id="KW-1185">Reference proteome</keyword>
<feature type="transmembrane region" description="Helical" evidence="1">
    <location>
        <begin position="190"/>
        <end position="212"/>
    </location>
</feature>
<dbReference type="OrthoDB" id="1315649at2"/>
<feature type="transmembrane region" description="Helical" evidence="1">
    <location>
        <begin position="128"/>
        <end position="151"/>
    </location>
</feature>
<keyword evidence="1" id="KW-1133">Transmembrane helix</keyword>
<gene>
    <name evidence="2" type="ORF">HMPREF9455_02761</name>
</gene>
<organism evidence="2 3">
    <name type="scientific">Dysgonomonas gadei ATCC BAA-286</name>
    <dbReference type="NCBI Taxonomy" id="742766"/>
    <lineage>
        <taxon>Bacteria</taxon>
        <taxon>Pseudomonadati</taxon>
        <taxon>Bacteroidota</taxon>
        <taxon>Bacteroidia</taxon>
        <taxon>Bacteroidales</taxon>
        <taxon>Dysgonomonadaceae</taxon>
        <taxon>Dysgonomonas</taxon>
    </lineage>
</organism>
<dbReference type="STRING" id="742766.HMPREF9455_02761"/>
<evidence type="ECO:0008006" key="4">
    <source>
        <dbReference type="Google" id="ProtNLM"/>
    </source>
</evidence>
<feature type="transmembrane region" description="Helical" evidence="1">
    <location>
        <begin position="87"/>
        <end position="108"/>
    </location>
</feature>
<feature type="transmembrane region" description="Helical" evidence="1">
    <location>
        <begin position="224"/>
        <end position="246"/>
    </location>
</feature>
<reference evidence="2 3" key="1">
    <citation type="submission" date="2011-04" db="EMBL/GenBank/DDBJ databases">
        <title>The Genome Sequence of Dysgonomonas gadei ATCC BAA-286.</title>
        <authorList>
            <consortium name="The Broad Institute Genome Sequencing Platform"/>
            <person name="Earl A."/>
            <person name="Ward D."/>
            <person name="Feldgarden M."/>
            <person name="Gevers D."/>
            <person name="Pudlo N."/>
            <person name="Martens E."/>
            <person name="Allen-Vercoe E."/>
            <person name="Young S.K."/>
            <person name="Zeng Q."/>
            <person name="Gargeya S."/>
            <person name="Fitzgerald M."/>
            <person name="Haas B."/>
            <person name="Abouelleil A."/>
            <person name="Alvarado L."/>
            <person name="Arachchi H.M."/>
            <person name="Berlin A."/>
            <person name="Brown A."/>
            <person name="Chapman S.B."/>
            <person name="Chen Z."/>
            <person name="Dunbar C."/>
            <person name="Freedman E."/>
            <person name="Gearin G."/>
            <person name="Gellesch M."/>
            <person name="Goldberg J."/>
            <person name="Griggs A."/>
            <person name="Gujja S."/>
            <person name="Heiman D."/>
            <person name="Howarth C."/>
            <person name="Larson L."/>
            <person name="Lui A."/>
            <person name="MacDonald P.J.P."/>
            <person name="Mehta T."/>
            <person name="Montmayeur A."/>
            <person name="Murphy C."/>
            <person name="Neiman D."/>
            <person name="Pearson M."/>
            <person name="Priest M."/>
            <person name="Roberts A."/>
            <person name="Saif S."/>
            <person name="Shea T."/>
            <person name="Shenoy N."/>
            <person name="Sisk P."/>
            <person name="Stolte C."/>
            <person name="Sykes S."/>
            <person name="Yandava C."/>
            <person name="Wortman J."/>
            <person name="Nusbaum C."/>
            <person name="Birren B."/>
        </authorList>
    </citation>
    <scope>NUCLEOTIDE SEQUENCE [LARGE SCALE GENOMIC DNA]</scope>
    <source>
        <strain evidence="2 3">ATCC BAA-286</strain>
    </source>
</reference>
<name>F5J094_9BACT</name>
<protein>
    <recommendedName>
        <fullName evidence="4">DUF3667 domain-containing protein</fullName>
    </recommendedName>
</protein>
<proteinExistence type="predicted"/>
<dbReference type="eggNOG" id="COG0546">
    <property type="taxonomic scope" value="Bacteria"/>
</dbReference>
<feature type="transmembrane region" description="Helical" evidence="1">
    <location>
        <begin position="163"/>
        <end position="184"/>
    </location>
</feature>
<accession>F5J094</accession>
<evidence type="ECO:0000313" key="2">
    <source>
        <dbReference type="EMBL" id="EGK00972.1"/>
    </source>
</evidence>
<keyword evidence="1" id="KW-0472">Membrane</keyword>
<dbReference type="HOGENOM" id="CLU_046825_3_0_10"/>
<dbReference type="AlphaFoldDB" id="F5J094"/>
<dbReference type="EMBL" id="ADLV01000032">
    <property type="protein sequence ID" value="EGK00972.1"/>
    <property type="molecule type" value="Genomic_DNA"/>
</dbReference>
<dbReference type="Proteomes" id="UP000004913">
    <property type="component" value="Unassembled WGS sequence"/>
</dbReference>
<keyword evidence="1" id="KW-0812">Transmembrane</keyword>